<evidence type="ECO:0000313" key="1">
    <source>
        <dbReference type="EMBL" id="KAK1869283.1"/>
    </source>
</evidence>
<protein>
    <submittedName>
        <fullName evidence="1">Uncharacterized protein</fullName>
    </submittedName>
</protein>
<accession>A0ACC3CHJ4</accession>
<proteinExistence type="predicted"/>
<dbReference type="Proteomes" id="UP000798662">
    <property type="component" value="Chromosome 3"/>
</dbReference>
<gene>
    <name evidence="1" type="ORF">I4F81_011761</name>
</gene>
<organism evidence="1 2">
    <name type="scientific">Pyropia yezoensis</name>
    <name type="common">Susabi-nori</name>
    <name type="synonym">Porphyra yezoensis</name>
    <dbReference type="NCBI Taxonomy" id="2788"/>
    <lineage>
        <taxon>Eukaryota</taxon>
        <taxon>Rhodophyta</taxon>
        <taxon>Bangiophyceae</taxon>
        <taxon>Bangiales</taxon>
        <taxon>Bangiaceae</taxon>
        <taxon>Pyropia</taxon>
    </lineage>
</organism>
<dbReference type="EMBL" id="CM020620">
    <property type="protein sequence ID" value="KAK1869283.1"/>
    <property type="molecule type" value="Genomic_DNA"/>
</dbReference>
<evidence type="ECO:0000313" key="2">
    <source>
        <dbReference type="Proteomes" id="UP000798662"/>
    </source>
</evidence>
<sequence length="430" mass="43937">MGSFRGWTGATVLLAATTLAVGAVSPAAAANECANTDASCLASSALRNTNAVRARNGKPPLTLGPASLLTNTVGHSKRLADNAGGYDDDLVHQTFPDIAAAADCGNAFFSAENLCMYAPYSEDGDITAQAITNLENSPPHLKNTLSEVDFVATGVYVDSKKAVWVTQVFGSWTDTTERRQCSAMDAGETFYGGGNDGGGNEEETAVPTSTLPVETPRVYPVETPSADPVETQPAYSVDVPVSTLAPSALLPLGTPCDNDSQCNMASGAYCRGGWETGAEGGVRARCRTFAAPCASCAADTMACWEGYECTPDAAGGGMCKATGDMEGRVNCDMPNGGGYNGDGNSAAGGNDDEGDAGSGDGGSGDNRSGDSRSGYYRSGSGVYIPGRSVYGSGVSPGTYGSVSTYQGGGRGARSRGYNTYRELAKMASGE</sequence>
<comment type="caution">
    <text evidence="1">The sequence shown here is derived from an EMBL/GenBank/DDBJ whole genome shotgun (WGS) entry which is preliminary data.</text>
</comment>
<keyword evidence="2" id="KW-1185">Reference proteome</keyword>
<name>A0ACC3CHJ4_PYRYE</name>
<reference evidence="1" key="1">
    <citation type="submission" date="2019-11" db="EMBL/GenBank/DDBJ databases">
        <title>Nori genome reveals adaptations in red seaweeds to the harsh intertidal environment.</title>
        <authorList>
            <person name="Wang D."/>
            <person name="Mao Y."/>
        </authorList>
    </citation>
    <scope>NUCLEOTIDE SEQUENCE</scope>
    <source>
        <tissue evidence="1">Gametophyte</tissue>
    </source>
</reference>